<organism evidence="1 2">
    <name type="scientific">Ilex paraguariensis</name>
    <name type="common">yerba mate</name>
    <dbReference type="NCBI Taxonomy" id="185542"/>
    <lineage>
        <taxon>Eukaryota</taxon>
        <taxon>Viridiplantae</taxon>
        <taxon>Streptophyta</taxon>
        <taxon>Embryophyta</taxon>
        <taxon>Tracheophyta</taxon>
        <taxon>Spermatophyta</taxon>
        <taxon>Magnoliopsida</taxon>
        <taxon>eudicotyledons</taxon>
        <taxon>Gunneridae</taxon>
        <taxon>Pentapetalae</taxon>
        <taxon>asterids</taxon>
        <taxon>campanulids</taxon>
        <taxon>Aquifoliales</taxon>
        <taxon>Aquifoliaceae</taxon>
        <taxon>Ilex</taxon>
    </lineage>
</organism>
<comment type="caution">
    <text evidence="1">The sequence shown here is derived from an EMBL/GenBank/DDBJ whole genome shotgun (WGS) entry which is preliminary data.</text>
</comment>
<proteinExistence type="predicted"/>
<protein>
    <recommendedName>
        <fullName evidence="3">HMA domain-containing protein</fullName>
    </recommendedName>
</protein>
<dbReference type="EMBL" id="CAUOFW020002724">
    <property type="protein sequence ID" value="CAK9155549.1"/>
    <property type="molecule type" value="Genomic_DNA"/>
</dbReference>
<evidence type="ECO:0000313" key="1">
    <source>
        <dbReference type="EMBL" id="CAK9155549.1"/>
    </source>
</evidence>
<gene>
    <name evidence="1" type="ORF">ILEXP_LOCUS23962</name>
</gene>
<sequence length="151" mass="16764">MSAVQDGKRWLQEWSKTPTVGVSNFRMNEEGMVEVSGTVDPSLLLKILAKAGKRAEVCWFQFGQCSSNLYMPPDHNDYYDYGHNGYCGNYGSHGYGGLGYNGGYGGNNYYSDHRYLHHRGYGTRPRPRLSYRVGPSSPPLADEGAGCCSLM</sequence>
<evidence type="ECO:0000313" key="2">
    <source>
        <dbReference type="Proteomes" id="UP001642360"/>
    </source>
</evidence>
<evidence type="ECO:0008006" key="3">
    <source>
        <dbReference type="Google" id="ProtNLM"/>
    </source>
</evidence>
<dbReference type="AlphaFoldDB" id="A0ABC8SEC8"/>
<keyword evidence="2" id="KW-1185">Reference proteome</keyword>
<reference evidence="1 2" key="1">
    <citation type="submission" date="2024-02" db="EMBL/GenBank/DDBJ databases">
        <authorList>
            <person name="Vignale AGUSTIN F."/>
            <person name="Sosa J E."/>
            <person name="Modenutti C."/>
        </authorList>
    </citation>
    <scope>NUCLEOTIDE SEQUENCE [LARGE SCALE GENOMIC DNA]</scope>
</reference>
<accession>A0ABC8SEC8</accession>
<dbReference type="Proteomes" id="UP001642360">
    <property type="component" value="Unassembled WGS sequence"/>
</dbReference>
<name>A0ABC8SEC8_9AQUA</name>